<dbReference type="EMBL" id="OOIL02003592">
    <property type="protein sequence ID" value="VFQ88551.1"/>
    <property type="molecule type" value="Genomic_DNA"/>
</dbReference>
<reference evidence="1 2" key="1">
    <citation type="submission" date="2018-04" db="EMBL/GenBank/DDBJ databases">
        <authorList>
            <person name="Vogel A."/>
        </authorList>
    </citation>
    <scope>NUCLEOTIDE SEQUENCE [LARGE SCALE GENOMIC DNA]</scope>
</reference>
<protein>
    <submittedName>
        <fullName evidence="1">Uncharacterized protein</fullName>
    </submittedName>
</protein>
<evidence type="ECO:0000313" key="2">
    <source>
        <dbReference type="Proteomes" id="UP000595140"/>
    </source>
</evidence>
<dbReference type="Proteomes" id="UP000595140">
    <property type="component" value="Unassembled WGS sequence"/>
</dbReference>
<accession>A0A484MHP7</accession>
<dbReference type="AlphaFoldDB" id="A0A484MHP7"/>
<organism evidence="1 2">
    <name type="scientific">Cuscuta campestris</name>
    <dbReference type="NCBI Taxonomy" id="132261"/>
    <lineage>
        <taxon>Eukaryota</taxon>
        <taxon>Viridiplantae</taxon>
        <taxon>Streptophyta</taxon>
        <taxon>Embryophyta</taxon>
        <taxon>Tracheophyta</taxon>
        <taxon>Spermatophyta</taxon>
        <taxon>Magnoliopsida</taxon>
        <taxon>eudicotyledons</taxon>
        <taxon>Gunneridae</taxon>
        <taxon>Pentapetalae</taxon>
        <taxon>asterids</taxon>
        <taxon>lamiids</taxon>
        <taxon>Solanales</taxon>
        <taxon>Convolvulaceae</taxon>
        <taxon>Cuscuteae</taxon>
        <taxon>Cuscuta</taxon>
        <taxon>Cuscuta subgen. Grammica</taxon>
        <taxon>Cuscuta sect. Cleistogrammica</taxon>
    </lineage>
</organism>
<gene>
    <name evidence="1" type="ORF">CCAM_LOCUS30327</name>
</gene>
<keyword evidence="2" id="KW-1185">Reference proteome</keyword>
<proteinExistence type="predicted"/>
<evidence type="ECO:0000313" key="1">
    <source>
        <dbReference type="EMBL" id="VFQ88551.1"/>
    </source>
</evidence>
<sequence length="100" mass="10919">MQARKRVPFAGRITRPELVWAETCVEPDLVYPAGRSLADFTIVGFFVGLTTYFLSPAHTSKNSDNPSSFLNLPPQFDFLVATLPSTLAAVLPAIDPPPSR</sequence>
<name>A0A484MHP7_9ASTE</name>